<accession>A0ABT0R5I6</accession>
<sequence>MISLNVTITGGIALKLGRKEQAQVNEAIALDLQDNLRTRFEDRGGRSFWADAARATVVEPDGNDRLAVRVYKRGVRHQWLGSIKALGGPLRASGRPSEVTGEPTKNLAIPTEYAPYGLSIQQAGLGGSLVFVPCKGPATGVLVGGKDVPITRGPRKGQTRRVADPQSPIFYILMREVTIPEHPDVMPDEDEVRSVAEEAVHDALDFLSRKKKS</sequence>
<dbReference type="RefSeq" id="WP_087393289.1">
    <property type="nucleotide sequence ID" value="NZ_JAMGSI010000001.1"/>
</dbReference>
<keyword evidence="2" id="KW-1185">Reference proteome</keyword>
<organism evidence="1 2">
    <name type="scientific">Akkermansia massiliensis</name>
    <dbReference type="NCBI Taxonomy" id="2927224"/>
    <lineage>
        <taxon>Bacteria</taxon>
        <taxon>Pseudomonadati</taxon>
        <taxon>Verrucomicrobiota</taxon>
        <taxon>Verrucomicrobiia</taxon>
        <taxon>Verrucomicrobiales</taxon>
        <taxon>Akkermansiaceae</taxon>
        <taxon>Akkermansia</taxon>
    </lineage>
</organism>
<dbReference type="Proteomes" id="UP001202031">
    <property type="component" value="Unassembled WGS sequence"/>
</dbReference>
<name>A0ABT0R5I6_9BACT</name>
<dbReference type="EMBL" id="JAMGSI010000001">
    <property type="protein sequence ID" value="MCL6656394.1"/>
    <property type="molecule type" value="Genomic_DNA"/>
</dbReference>
<protein>
    <submittedName>
        <fullName evidence="1">Uncharacterized protein</fullName>
    </submittedName>
</protein>
<comment type="caution">
    <text evidence="1">The sequence shown here is derived from an EMBL/GenBank/DDBJ whole genome shotgun (WGS) entry which is preliminary data.</text>
</comment>
<evidence type="ECO:0000313" key="2">
    <source>
        <dbReference type="Proteomes" id="UP001202031"/>
    </source>
</evidence>
<dbReference type="GeneID" id="84022918"/>
<proteinExistence type="predicted"/>
<evidence type="ECO:0000313" key="1">
    <source>
        <dbReference type="EMBL" id="MCL6656394.1"/>
    </source>
</evidence>
<gene>
    <name evidence="1" type="ORF">M8N44_03560</name>
</gene>
<reference evidence="1 2" key="1">
    <citation type="submission" date="2022-03" db="EMBL/GenBank/DDBJ databases">
        <title>Taxonomic description of new species and reclassification of some bacterial strains.</title>
        <authorList>
            <person name="Ndongo S."/>
        </authorList>
    </citation>
    <scope>NUCLEOTIDE SEQUENCE [LARGE SCALE GENOMIC DNA]</scope>
    <source>
        <strain evidence="1 2">Marseille-P6666</strain>
    </source>
</reference>